<evidence type="ECO:0000313" key="2">
    <source>
        <dbReference type="EMBL" id="AXA84990.1"/>
    </source>
</evidence>
<dbReference type="EMBL" id="CP029556">
    <property type="protein sequence ID" value="AXA84990.1"/>
    <property type="molecule type" value="Genomic_DNA"/>
</dbReference>
<reference evidence="3" key="1">
    <citation type="submission" date="2018-05" db="EMBL/GenBank/DDBJ databases">
        <title>Luteimonas pekinense sp. nov., isolated from human Meibomian gland secretions, Beijing, China.</title>
        <authorList>
            <person name="Wen T."/>
            <person name="Bai H."/>
            <person name="Lv H."/>
        </authorList>
    </citation>
    <scope>NUCLEOTIDE SEQUENCE [LARGE SCALE GENOMIC DNA]</scope>
    <source>
        <strain evidence="3">83-4</strain>
    </source>
</reference>
<evidence type="ECO:0008006" key="4">
    <source>
        <dbReference type="Google" id="ProtNLM"/>
    </source>
</evidence>
<organism evidence="2 3">
    <name type="scientific">Solilutibacter oculi</name>
    <dbReference type="NCBI Taxonomy" id="2698682"/>
    <lineage>
        <taxon>Bacteria</taxon>
        <taxon>Pseudomonadati</taxon>
        <taxon>Pseudomonadota</taxon>
        <taxon>Gammaproteobacteria</taxon>
        <taxon>Lysobacterales</taxon>
        <taxon>Lysobacteraceae</taxon>
        <taxon>Solilutibacter</taxon>
    </lineage>
</organism>
<dbReference type="AlphaFoldDB" id="A0A344J7I0"/>
<dbReference type="OrthoDB" id="7008646at2"/>
<protein>
    <recommendedName>
        <fullName evidence="4">Adhesin</fullName>
    </recommendedName>
</protein>
<sequence length="193" mass="19154">MKRFGLALLLWLALPVQAQEVARIEGQAGQMASGRMALNQAAGAGNAQANQMALAWSESGISQADAQAVQTVTPGDRLRSAQAGIDGGAFHGYQGVLSINQVAGSGNAQANLFVVDQGAMPALAVDDMALAQAVGASPSEGAGTPPTAAREARIDAGAFSGSTGVIQVNQGAGVGNAATNAIVLHLPLQGGTP</sequence>
<evidence type="ECO:0000313" key="3">
    <source>
        <dbReference type="Proteomes" id="UP000251842"/>
    </source>
</evidence>
<name>A0A344J7I0_9GAMM</name>
<proteinExistence type="predicted"/>
<keyword evidence="3" id="KW-1185">Reference proteome</keyword>
<feature type="signal peptide" evidence="1">
    <location>
        <begin position="1"/>
        <end position="18"/>
    </location>
</feature>
<evidence type="ECO:0000256" key="1">
    <source>
        <dbReference type="SAM" id="SignalP"/>
    </source>
</evidence>
<keyword evidence="1" id="KW-0732">Signal</keyword>
<dbReference type="KEGG" id="lue:DCD74_10150"/>
<dbReference type="RefSeq" id="WP_112927202.1">
    <property type="nucleotide sequence ID" value="NZ_CP029556.1"/>
</dbReference>
<feature type="chain" id="PRO_5017013107" description="Adhesin" evidence="1">
    <location>
        <begin position="19"/>
        <end position="193"/>
    </location>
</feature>
<gene>
    <name evidence="2" type="ORF">DCD74_10150</name>
</gene>
<dbReference type="Proteomes" id="UP000251842">
    <property type="component" value="Chromosome"/>
</dbReference>
<accession>A0A344J7I0</accession>